<dbReference type="Gene3D" id="2.40.320.10">
    <property type="entry name" value="Hypothetical Protein Pfu-838710-001"/>
    <property type="match status" value="1"/>
</dbReference>
<dbReference type="InterPro" id="IPR033469">
    <property type="entry name" value="CYTH-like_dom_sf"/>
</dbReference>
<dbReference type="EMBL" id="CP051139">
    <property type="protein sequence ID" value="QIW96460.1"/>
    <property type="molecule type" value="Genomic_DNA"/>
</dbReference>
<dbReference type="SUPFAM" id="SSF55154">
    <property type="entry name" value="CYTH-like phosphatases"/>
    <property type="match status" value="1"/>
</dbReference>
<evidence type="ECO:0008006" key="3">
    <source>
        <dbReference type="Google" id="ProtNLM"/>
    </source>
</evidence>
<proteinExistence type="predicted"/>
<name>A0A6H0XP78_9PEZI</name>
<evidence type="ECO:0000313" key="1">
    <source>
        <dbReference type="EMBL" id="QIW96460.1"/>
    </source>
</evidence>
<reference evidence="1 2" key="1">
    <citation type="journal article" date="2016" name="Sci. Rep.">
        <title>Peltaster fructicola genome reveals evolution from an invasive phytopathogen to an ectophytic parasite.</title>
        <authorList>
            <person name="Xu C."/>
            <person name="Chen H."/>
            <person name="Gleason M.L."/>
            <person name="Xu J.R."/>
            <person name="Liu H."/>
            <person name="Zhang R."/>
            <person name="Sun G."/>
        </authorList>
    </citation>
    <scope>NUCLEOTIDE SEQUENCE [LARGE SCALE GENOMIC DNA]</scope>
    <source>
        <strain evidence="1 2">LNHT1506</strain>
    </source>
</reference>
<keyword evidence="2" id="KW-1185">Reference proteome</keyword>
<dbReference type="Proteomes" id="UP000503462">
    <property type="component" value="Chromosome 1"/>
</dbReference>
<organism evidence="1 2">
    <name type="scientific">Peltaster fructicola</name>
    <dbReference type="NCBI Taxonomy" id="286661"/>
    <lineage>
        <taxon>Eukaryota</taxon>
        <taxon>Fungi</taxon>
        <taxon>Dikarya</taxon>
        <taxon>Ascomycota</taxon>
        <taxon>Pezizomycotina</taxon>
        <taxon>Dothideomycetes</taxon>
        <taxon>Dothideomycetes incertae sedis</taxon>
        <taxon>Peltaster</taxon>
    </lineage>
</organism>
<dbReference type="OrthoDB" id="442176at2759"/>
<evidence type="ECO:0000313" key="2">
    <source>
        <dbReference type="Proteomes" id="UP000503462"/>
    </source>
</evidence>
<dbReference type="AlphaFoldDB" id="A0A6H0XP78"/>
<protein>
    <recommendedName>
        <fullName evidence="3">CYTH domain-containing protein</fullName>
    </recommendedName>
</protein>
<sequence>MPSALLASRRLQMAYPNLAIRRALLASSSSTRARETAQLTSKLEVERKFRPSQFLSRQLAFAIECQNPRPYQIKLDNLTLRCHNVHLINDRYFDIDNRLALAGSWARRRSQTSVDLLSEWRSETTTWEVKQSLGGNYINSAMVEHEGRPKVFELWREHFSRTLDEDRDISFDLDTYRMIWTALDEGDTDLSPEHYHVILDFVTSPAASFNPHQRDPFSHTVGEVEKTCEVRGGYDTEEHDRLRQLVVKDMDDCIAAFLCRHPTMFQTTLPPVGKLSALAAWKKDIIAGTV</sequence>
<accession>A0A6H0XP78</accession>
<gene>
    <name evidence="1" type="ORF">AMS68_001978</name>
</gene>